<reference evidence="2 3" key="1">
    <citation type="submission" date="2018-05" db="EMBL/GenBank/DDBJ databases">
        <authorList>
            <person name="Lanie J.A."/>
            <person name="Ng W.-L."/>
            <person name="Kazmierczak K.M."/>
            <person name="Andrzejewski T.M."/>
            <person name="Davidsen T.M."/>
            <person name="Wayne K.J."/>
            <person name="Tettelin H."/>
            <person name="Glass J.I."/>
            <person name="Rusch D."/>
            <person name="Podicherti R."/>
            <person name="Tsui H.-C.T."/>
            <person name="Winkler M.E."/>
        </authorList>
    </citation>
    <scope>NUCLEOTIDE SEQUENCE [LARGE SCALE GENOMIC DNA]</scope>
    <source>
        <strain evidence="2 3">BUT-10</strain>
    </source>
</reference>
<evidence type="ECO:0000313" key="2">
    <source>
        <dbReference type="EMBL" id="RAK67324.1"/>
    </source>
</evidence>
<keyword evidence="1" id="KW-1133">Transmembrane helix</keyword>
<sequence length="150" mass="16743">MSYQLPVWVWPTVLMTVCAIAVWRGRDEERLAAAAELATWALTLVVFRARSDDTQWAVLIIDFSLLAVLLWIALRSRRYWPLFATGFQLLAVVTHLAHALDSTVSGWAYLTAALVFNYLTLLVVGYAAWTAPRYADTDDTPSAAPGATRR</sequence>
<feature type="transmembrane region" description="Helical" evidence="1">
    <location>
        <begin position="55"/>
        <end position="74"/>
    </location>
</feature>
<dbReference type="RefSeq" id="WP_111274935.1">
    <property type="nucleotide sequence ID" value="NZ_QFYS01000002.1"/>
</dbReference>
<feature type="transmembrane region" description="Helical" evidence="1">
    <location>
        <begin position="106"/>
        <end position="129"/>
    </location>
</feature>
<evidence type="ECO:0000256" key="1">
    <source>
        <dbReference type="SAM" id="Phobius"/>
    </source>
</evidence>
<dbReference type="EMBL" id="QFYS01000002">
    <property type="protein sequence ID" value="RAK67324.1"/>
    <property type="molecule type" value="Genomic_DNA"/>
</dbReference>
<gene>
    <name evidence="2" type="ORF">DJ019_05185</name>
</gene>
<dbReference type="OrthoDB" id="7188556at2"/>
<accession>A0A328BN08</accession>
<proteinExistence type="predicted"/>
<feature type="transmembrane region" description="Helical" evidence="1">
    <location>
        <begin position="81"/>
        <end position="100"/>
    </location>
</feature>
<protein>
    <submittedName>
        <fullName evidence="2">Uncharacterized protein</fullName>
    </submittedName>
</protein>
<keyword evidence="1" id="KW-0472">Membrane</keyword>
<dbReference type="Proteomes" id="UP000249524">
    <property type="component" value="Unassembled WGS sequence"/>
</dbReference>
<name>A0A328BN08_9CAUL</name>
<keyword evidence="1" id="KW-0812">Transmembrane</keyword>
<organism evidence="2 3">
    <name type="scientific">Phenylobacterium kunshanense</name>
    <dbReference type="NCBI Taxonomy" id="1445034"/>
    <lineage>
        <taxon>Bacteria</taxon>
        <taxon>Pseudomonadati</taxon>
        <taxon>Pseudomonadota</taxon>
        <taxon>Alphaproteobacteria</taxon>
        <taxon>Caulobacterales</taxon>
        <taxon>Caulobacteraceae</taxon>
        <taxon>Phenylobacterium</taxon>
    </lineage>
</organism>
<comment type="caution">
    <text evidence="2">The sequence shown here is derived from an EMBL/GenBank/DDBJ whole genome shotgun (WGS) entry which is preliminary data.</text>
</comment>
<evidence type="ECO:0000313" key="3">
    <source>
        <dbReference type="Proteomes" id="UP000249524"/>
    </source>
</evidence>
<keyword evidence="3" id="KW-1185">Reference proteome</keyword>
<feature type="transmembrane region" description="Helical" evidence="1">
    <location>
        <begin position="6"/>
        <end position="24"/>
    </location>
</feature>
<dbReference type="AlphaFoldDB" id="A0A328BN08"/>